<gene>
    <name evidence="1" type="ORF">BN4615_P55</name>
</gene>
<dbReference type="EMBL" id="LT559118">
    <property type="protein sequence ID" value="SBO90541.1"/>
    <property type="molecule type" value="Genomic_DNA"/>
</dbReference>
<evidence type="ECO:0000313" key="1">
    <source>
        <dbReference type="EMBL" id="SBO90541.1"/>
    </source>
</evidence>
<name>A0A1M4DVH0_9ACTN</name>
<proteinExistence type="predicted"/>
<sequence>MDAVVDAVVDAAAGSAVGTGAAVAWLWGFWTAGRGGATVAAAPSVLNAVAIITAAAMTVRRNATCNLTSLTCHSDFA</sequence>
<dbReference type="AlphaFoldDB" id="A0A1M4DVH0"/>
<accession>A0A1M4DVH0</accession>
<reference evidence="1" key="1">
    <citation type="submission" date="2016-04" db="EMBL/GenBank/DDBJ databases">
        <authorList>
            <person name="Evans L.H."/>
            <person name="Alamgir A."/>
            <person name="Owens N."/>
            <person name="Weber N.D."/>
            <person name="Virtaneva K."/>
            <person name="Barbian K."/>
            <person name="Babar A."/>
            <person name="Rosenke K."/>
        </authorList>
    </citation>
    <scope>NUCLEOTIDE SEQUENCE</scope>
    <source>
        <strain evidence="1">Nono1</strain>
    </source>
</reference>
<protein>
    <submittedName>
        <fullName evidence="1">Uncharacterized protein</fullName>
    </submittedName>
</protein>
<organism evidence="1">
    <name type="scientific">Nonomuraea gerenzanensis</name>
    <dbReference type="NCBI Taxonomy" id="93944"/>
    <lineage>
        <taxon>Bacteria</taxon>
        <taxon>Bacillati</taxon>
        <taxon>Actinomycetota</taxon>
        <taxon>Actinomycetes</taxon>
        <taxon>Streptosporangiales</taxon>
        <taxon>Streptosporangiaceae</taxon>
        <taxon>Nonomuraea</taxon>
    </lineage>
</organism>